<evidence type="ECO:0000259" key="4">
    <source>
        <dbReference type="Pfam" id="PF03543"/>
    </source>
</evidence>
<evidence type="ECO:0000313" key="5">
    <source>
        <dbReference type="EMBL" id="RMQ22279.1"/>
    </source>
</evidence>
<dbReference type="Gene3D" id="3.90.70.20">
    <property type="match status" value="1"/>
</dbReference>
<dbReference type="CDD" id="cd20497">
    <property type="entry name" value="C58_YopT-like"/>
    <property type="match status" value="1"/>
</dbReference>
<dbReference type="NCBIfam" id="TIGR01586">
    <property type="entry name" value="yopT_cys_prot"/>
    <property type="match status" value="1"/>
</dbReference>
<dbReference type="InterPro" id="IPR038765">
    <property type="entry name" value="Papain-like_cys_pep_sf"/>
</dbReference>
<keyword evidence="2" id="KW-0378">Hydrolase</keyword>
<dbReference type="GO" id="GO:0004197">
    <property type="term" value="F:cysteine-type endopeptidase activity"/>
    <property type="evidence" value="ECO:0007669"/>
    <property type="project" value="InterPro"/>
</dbReference>
<dbReference type="SUPFAM" id="SSF54001">
    <property type="entry name" value="Cysteine proteinases"/>
    <property type="match status" value="1"/>
</dbReference>
<dbReference type="GO" id="GO:0006508">
    <property type="term" value="P:proteolysis"/>
    <property type="evidence" value="ECO:0007669"/>
    <property type="project" value="UniProtKB-KW"/>
</dbReference>
<protein>
    <submittedName>
        <fullName evidence="5">Type III effector HopAW1</fullName>
    </submittedName>
</protein>
<evidence type="ECO:0000313" key="6">
    <source>
        <dbReference type="Proteomes" id="UP000272471"/>
    </source>
</evidence>
<gene>
    <name evidence="5" type="ORF">ALQ11_100878</name>
</gene>
<dbReference type="InterPro" id="IPR006473">
    <property type="entry name" value="Peptidase_C58_Yopt"/>
</dbReference>
<organism evidence="5 6">
    <name type="scientific">Pseudomonas savastanoi pv. glycinea</name>
    <name type="common">Pseudomonas syringae pv. glycinea</name>
    <dbReference type="NCBI Taxonomy" id="318"/>
    <lineage>
        <taxon>Bacteria</taxon>
        <taxon>Pseudomonadati</taxon>
        <taxon>Pseudomonadota</taxon>
        <taxon>Gammaproteobacteria</taxon>
        <taxon>Pseudomonadales</taxon>
        <taxon>Pseudomonadaceae</taxon>
        <taxon>Pseudomonas</taxon>
    </lineage>
</organism>
<dbReference type="RefSeq" id="WP_194246791.1">
    <property type="nucleotide sequence ID" value="NZ_LGLL01000098.1"/>
</dbReference>
<feature type="domain" description="Peptidase C58 YopT-type" evidence="4">
    <location>
        <begin position="134"/>
        <end position="190"/>
    </location>
</feature>
<proteinExistence type="predicted"/>
<dbReference type="Proteomes" id="UP000272471">
    <property type="component" value="Unassembled WGS sequence"/>
</dbReference>
<reference evidence="5 6" key="1">
    <citation type="submission" date="2018-08" db="EMBL/GenBank/DDBJ databases">
        <title>Recombination of ecologically and evolutionarily significant loci maintains genetic cohesion in the Pseudomonas syringae species complex.</title>
        <authorList>
            <person name="Dillon M."/>
            <person name="Thakur S."/>
            <person name="Almeida R.N.D."/>
            <person name="Weir B.S."/>
            <person name="Guttman D.S."/>
        </authorList>
    </citation>
    <scope>NUCLEOTIDE SEQUENCE [LARGE SCALE GENOMIC DNA]</scope>
    <source>
        <strain evidence="5 6">ICMP 4182</strain>
    </source>
</reference>
<evidence type="ECO:0000256" key="2">
    <source>
        <dbReference type="ARBA" id="ARBA00022801"/>
    </source>
</evidence>
<keyword evidence="1" id="KW-0645">Protease</keyword>
<dbReference type="EMBL" id="RBQX01000007">
    <property type="protein sequence ID" value="RMQ22279.1"/>
    <property type="molecule type" value="Genomic_DNA"/>
</dbReference>
<accession>A0A0P9QMZ0</accession>
<dbReference type="AlphaFoldDB" id="A0A0P9QMZ0"/>
<sequence length="220" mass="24867">MRVRVSNTLQPAVEHTTQATIGGCSSSTASRIKEIPFKQADELARVGDQRAACVVLTAAWLDRVRHHSQPAEARIDHMRHRATLEQVAERQQTYRNHEINNPRTPYEILFSPTFRDYSLRLSNARILDIMSDEEQAMGSMANTLRDPNSSHVLVIVRMNGDNHAIATHCTGNKLHVFDPNHGEYSFKADTGTVEESMRDIIQAYSSRFPVPEIHILPVRS</sequence>
<comment type="caution">
    <text evidence="5">The sequence shown here is derived from an EMBL/GenBank/DDBJ whole genome shotgun (WGS) entry which is preliminary data.</text>
</comment>
<evidence type="ECO:0000256" key="3">
    <source>
        <dbReference type="ARBA" id="ARBA00022807"/>
    </source>
</evidence>
<dbReference type="Pfam" id="PF03543">
    <property type="entry name" value="Peptidase_C58"/>
    <property type="match status" value="1"/>
</dbReference>
<evidence type="ECO:0000256" key="1">
    <source>
        <dbReference type="ARBA" id="ARBA00022670"/>
    </source>
</evidence>
<keyword evidence="3" id="KW-0788">Thiol protease</keyword>
<name>A0A0P9QMZ0_PSESG</name>